<accession>A0A5B7JNB8</accession>
<proteinExistence type="predicted"/>
<dbReference type="EMBL" id="VSRR010104056">
    <property type="protein sequence ID" value="MPC95943.1"/>
    <property type="molecule type" value="Genomic_DNA"/>
</dbReference>
<dbReference type="Proteomes" id="UP000324222">
    <property type="component" value="Unassembled WGS sequence"/>
</dbReference>
<name>A0A5B7JNB8_PORTR</name>
<evidence type="ECO:0000313" key="1">
    <source>
        <dbReference type="EMBL" id="MPC95943.1"/>
    </source>
</evidence>
<sequence length="64" mass="6741">MILCKRVGAPRSGQALSVKFGTILIWWWRGAITHLSPSPCQSAALVGGAAGDGMNLQEPPPRIA</sequence>
<organism evidence="1 2">
    <name type="scientific">Portunus trituberculatus</name>
    <name type="common">Swimming crab</name>
    <name type="synonym">Neptunus trituberculatus</name>
    <dbReference type="NCBI Taxonomy" id="210409"/>
    <lineage>
        <taxon>Eukaryota</taxon>
        <taxon>Metazoa</taxon>
        <taxon>Ecdysozoa</taxon>
        <taxon>Arthropoda</taxon>
        <taxon>Crustacea</taxon>
        <taxon>Multicrustacea</taxon>
        <taxon>Malacostraca</taxon>
        <taxon>Eumalacostraca</taxon>
        <taxon>Eucarida</taxon>
        <taxon>Decapoda</taxon>
        <taxon>Pleocyemata</taxon>
        <taxon>Brachyura</taxon>
        <taxon>Eubrachyura</taxon>
        <taxon>Portunoidea</taxon>
        <taxon>Portunidae</taxon>
        <taxon>Portuninae</taxon>
        <taxon>Portunus</taxon>
    </lineage>
</organism>
<keyword evidence="2" id="KW-1185">Reference proteome</keyword>
<reference evidence="1 2" key="1">
    <citation type="submission" date="2019-05" db="EMBL/GenBank/DDBJ databases">
        <title>Another draft genome of Portunus trituberculatus and its Hox gene families provides insights of decapod evolution.</title>
        <authorList>
            <person name="Jeong J.-H."/>
            <person name="Song I."/>
            <person name="Kim S."/>
            <person name="Choi T."/>
            <person name="Kim D."/>
            <person name="Ryu S."/>
            <person name="Kim W."/>
        </authorList>
    </citation>
    <scope>NUCLEOTIDE SEQUENCE [LARGE SCALE GENOMIC DNA]</scope>
    <source>
        <tissue evidence="1">Muscle</tissue>
    </source>
</reference>
<comment type="caution">
    <text evidence="1">The sequence shown here is derived from an EMBL/GenBank/DDBJ whole genome shotgun (WGS) entry which is preliminary data.</text>
</comment>
<gene>
    <name evidence="1" type="ORF">E2C01_091172</name>
</gene>
<dbReference type="AlphaFoldDB" id="A0A5B7JNB8"/>
<protein>
    <submittedName>
        <fullName evidence="1">Uncharacterized protein</fullName>
    </submittedName>
</protein>
<evidence type="ECO:0000313" key="2">
    <source>
        <dbReference type="Proteomes" id="UP000324222"/>
    </source>
</evidence>